<dbReference type="PROSITE" id="PS51419">
    <property type="entry name" value="RAB"/>
    <property type="match status" value="1"/>
</dbReference>
<dbReference type="SUPFAM" id="SSF52540">
    <property type="entry name" value="P-loop containing nucleoside triphosphate hydrolases"/>
    <property type="match status" value="1"/>
</dbReference>
<dbReference type="Pfam" id="PF00071">
    <property type="entry name" value="Ras"/>
    <property type="match status" value="1"/>
</dbReference>
<name>A0AAW1UXU7_9CUCU</name>
<proteinExistence type="inferred from homology"/>
<dbReference type="InterPro" id="IPR027417">
    <property type="entry name" value="P-loop_NTPase"/>
</dbReference>
<gene>
    <name evidence="3" type="ORF">WA026_007243</name>
</gene>
<dbReference type="SMART" id="SM00175">
    <property type="entry name" value="RAB"/>
    <property type="match status" value="1"/>
</dbReference>
<evidence type="ECO:0000313" key="4">
    <source>
        <dbReference type="Proteomes" id="UP001431783"/>
    </source>
</evidence>
<accession>A0AAW1UXU7</accession>
<dbReference type="PROSITE" id="PS51421">
    <property type="entry name" value="RAS"/>
    <property type="match status" value="1"/>
</dbReference>
<dbReference type="AlphaFoldDB" id="A0AAW1UXU7"/>
<dbReference type="SMART" id="SM00173">
    <property type="entry name" value="RAS"/>
    <property type="match status" value="1"/>
</dbReference>
<dbReference type="InterPro" id="IPR001806">
    <property type="entry name" value="Small_GTPase"/>
</dbReference>
<evidence type="ECO:0008006" key="5">
    <source>
        <dbReference type="Google" id="ProtNLM"/>
    </source>
</evidence>
<dbReference type="GO" id="GO:0003924">
    <property type="term" value="F:GTPase activity"/>
    <property type="evidence" value="ECO:0007669"/>
    <property type="project" value="InterPro"/>
</dbReference>
<dbReference type="NCBIfam" id="TIGR00231">
    <property type="entry name" value="small_GTP"/>
    <property type="match status" value="1"/>
</dbReference>
<protein>
    <recommendedName>
        <fullName evidence="5">Ras-related protein Rab-2A</fullName>
    </recommendedName>
</protein>
<dbReference type="InterPro" id="IPR050209">
    <property type="entry name" value="Rab_GTPases_membrane_traffic"/>
</dbReference>
<dbReference type="EMBL" id="JARQZJ010000093">
    <property type="protein sequence ID" value="KAK9884399.1"/>
    <property type="molecule type" value="Genomic_DNA"/>
</dbReference>
<evidence type="ECO:0000256" key="1">
    <source>
        <dbReference type="ARBA" id="ARBA00006270"/>
    </source>
</evidence>
<reference evidence="3 4" key="1">
    <citation type="submission" date="2023-03" db="EMBL/GenBank/DDBJ databases">
        <title>Genome insight into feeding habits of ladybird beetles.</title>
        <authorList>
            <person name="Li H.-S."/>
            <person name="Huang Y.-H."/>
            <person name="Pang H."/>
        </authorList>
    </citation>
    <scope>NUCLEOTIDE SEQUENCE [LARGE SCALE GENOMIC DNA]</scope>
    <source>
        <strain evidence="3">SYSU_2023b</strain>
        <tissue evidence="3">Whole body</tissue>
    </source>
</reference>
<organism evidence="3 4">
    <name type="scientific">Henosepilachna vigintioctopunctata</name>
    <dbReference type="NCBI Taxonomy" id="420089"/>
    <lineage>
        <taxon>Eukaryota</taxon>
        <taxon>Metazoa</taxon>
        <taxon>Ecdysozoa</taxon>
        <taxon>Arthropoda</taxon>
        <taxon>Hexapoda</taxon>
        <taxon>Insecta</taxon>
        <taxon>Pterygota</taxon>
        <taxon>Neoptera</taxon>
        <taxon>Endopterygota</taxon>
        <taxon>Coleoptera</taxon>
        <taxon>Polyphaga</taxon>
        <taxon>Cucujiformia</taxon>
        <taxon>Coccinelloidea</taxon>
        <taxon>Coccinellidae</taxon>
        <taxon>Epilachninae</taxon>
        <taxon>Epilachnini</taxon>
        <taxon>Henosepilachna</taxon>
    </lineage>
</organism>
<dbReference type="GO" id="GO:0005525">
    <property type="term" value="F:GTP binding"/>
    <property type="evidence" value="ECO:0007669"/>
    <property type="project" value="InterPro"/>
</dbReference>
<dbReference type="PANTHER" id="PTHR47979">
    <property type="entry name" value="DRAB11-RELATED"/>
    <property type="match status" value="1"/>
</dbReference>
<evidence type="ECO:0000313" key="3">
    <source>
        <dbReference type="EMBL" id="KAK9884399.1"/>
    </source>
</evidence>
<feature type="region of interest" description="Disordered" evidence="2">
    <location>
        <begin position="138"/>
        <end position="165"/>
    </location>
</feature>
<comment type="caution">
    <text evidence="3">The sequence shown here is derived from an EMBL/GenBank/DDBJ whole genome shotgun (WGS) entry which is preliminary data.</text>
</comment>
<sequence length="165" mass="18330">MSYAYLSKYIITEDTGVGQNAFRSITRSYYQGAAGAFLVYDITRRETFNHRTSWLDDARQHSNSNMVIMLIGNKSDLENRREVKKEKGEVFAREHGLVFMETSAKTTANNEEAFINTAKDIREKIQKGVFDINNESSGIKIGPQHSPTNPSLPFAIGSSGSQGGG</sequence>
<keyword evidence="4" id="KW-1185">Reference proteome</keyword>
<dbReference type="FunFam" id="3.40.50.300:FF:001447">
    <property type="entry name" value="Ras-related protein Rab-1B"/>
    <property type="match status" value="1"/>
</dbReference>
<dbReference type="InterPro" id="IPR005225">
    <property type="entry name" value="Small_GTP-bd"/>
</dbReference>
<dbReference type="Proteomes" id="UP001431783">
    <property type="component" value="Unassembled WGS sequence"/>
</dbReference>
<comment type="similarity">
    <text evidence="1">Belongs to the small GTPase superfamily. Rab family.</text>
</comment>
<dbReference type="Gene3D" id="3.40.50.300">
    <property type="entry name" value="P-loop containing nucleotide triphosphate hydrolases"/>
    <property type="match status" value="1"/>
</dbReference>
<evidence type="ECO:0000256" key="2">
    <source>
        <dbReference type="SAM" id="MobiDB-lite"/>
    </source>
</evidence>